<dbReference type="InterPro" id="IPR046342">
    <property type="entry name" value="CBS_dom_sf"/>
</dbReference>
<evidence type="ECO:0000259" key="10">
    <source>
        <dbReference type="PROSITE" id="PS51371"/>
    </source>
</evidence>
<keyword evidence="9" id="KW-0479">Metal-binding</keyword>
<keyword evidence="5 9" id="KW-0460">Magnesium</keyword>
<feature type="domain" description="CBS" evidence="10">
    <location>
        <begin position="205"/>
        <end position="261"/>
    </location>
</feature>
<dbReference type="PANTHER" id="PTHR43773">
    <property type="entry name" value="MAGNESIUM TRANSPORTER MGTE"/>
    <property type="match status" value="1"/>
</dbReference>
<dbReference type="SMART" id="SM00116">
    <property type="entry name" value="CBS"/>
    <property type="match status" value="2"/>
</dbReference>
<sequence length="450" mass="50351">MKFELTKSFIEDIQSALEENNIVFIKAQIFELHPADIADIVKHLGLDEGKHLFDYLDEEQAAQTLVELDEDIREKLLELFSPKEIAEQVDQLDSDDAADLLGELSEQRKDEVISKMEDKEHASEVIDLLRYDEDSAGGLMQSEFVQVRSSFTVKRCIIELRKQAEEVEKVYSIYVVDESDVLLGVLSLKRLLFAKPTSLISELYQSNNIKYVKTNSHKEDVADIMKRYDLIAIPVVDYQNKLVGRITIDDVVDVMQEEAEKDYQLASGITDNVEATASVFKNTKSRLPWILIGLLGGVLSSLILQNYEADIQINPVLAFFIPLITATGGNVGVQSSAIVVQGLASKEFMFKGIFKRILKELLVGVLIGLICGILIFLFNFFTNTDIIMGITIGISIFIVVIIAAIFGTLFPLILNKLKIDPALATGPFVTTTNDILGLSVYFMIAFMLYN</sequence>
<evidence type="ECO:0000256" key="7">
    <source>
        <dbReference type="ARBA" id="ARBA00023136"/>
    </source>
</evidence>
<dbReference type="InterPro" id="IPR006667">
    <property type="entry name" value="SLC41_membr_dom"/>
</dbReference>
<reference evidence="11 12" key="1">
    <citation type="submission" date="2018-06" db="EMBL/GenBank/DDBJ databases">
        <title>The draft genome sequence of Crocinitomix sp. SM1701.</title>
        <authorList>
            <person name="Zhang X."/>
        </authorList>
    </citation>
    <scope>NUCLEOTIDE SEQUENCE [LARGE SCALE GENOMIC DNA]</scope>
    <source>
        <strain evidence="11 12">SM1701</strain>
    </source>
</reference>
<keyword evidence="8" id="KW-0129">CBS domain</keyword>
<dbReference type="GO" id="GO:0005886">
    <property type="term" value="C:plasma membrane"/>
    <property type="evidence" value="ECO:0007669"/>
    <property type="project" value="UniProtKB-SubCell"/>
</dbReference>
<gene>
    <name evidence="11" type="primary">mgtE</name>
    <name evidence="11" type="ORF">DNU06_16685</name>
</gene>
<feature type="transmembrane region" description="Helical" evidence="9">
    <location>
        <begin position="361"/>
        <end position="381"/>
    </location>
</feature>
<keyword evidence="6 9" id="KW-1133">Transmembrane helix</keyword>
<dbReference type="EMBL" id="QKSB01000018">
    <property type="protein sequence ID" value="PZE15733.1"/>
    <property type="molecule type" value="Genomic_DNA"/>
</dbReference>
<comment type="subcellular location">
    <subcellularLocation>
        <location evidence="9">Cell membrane</location>
        <topology evidence="9">Multi-pass membrane protein</topology>
    </subcellularLocation>
    <subcellularLocation>
        <location evidence="1">Membrane</location>
        <topology evidence="1">Multi-pass membrane protein</topology>
    </subcellularLocation>
</comment>
<dbReference type="SUPFAM" id="SSF158791">
    <property type="entry name" value="MgtE N-terminal domain-like"/>
    <property type="match status" value="1"/>
</dbReference>
<dbReference type="RefSeq" id="WP_111064647.1">
    <property type="nucleotide sequence ID" value="NZ_JBHUCU010000013.1"/>
</dbReference>
<organism evidence="11 12">
    <name type="scientific">Putridiphycobacter roseus</name>
    <dbReference type="NCBI Taxonomy" id="2219161"/>
    <lineage>
        <taxon>Bacteria</taxon>
        <taxon>Pseudomonadati</taxon>
        <taxon>Bacteroidota</taxon>
        <taxon>Flavobacteriia</taxon>
        <taxon>Flavobacteriales</taxon>
        <taxon>Crocinitomicaceae</taxon>
        <taxon>Putridiphycobacter</taxon>
    </lineage>
</organism>
<protein>
    <recommendedName>
        <fullName evidence="9">Magnesium transporter MgtE</fullName>
    </recommendedName>
</protein>
<dbReference type="PANTHER" id="PTHR43773:SF1">
    <property type="entry name" value="MAGNESIUM TRANSPORTER MGTE"/>
    <property type="match status" value="1"/>
</dbReference>
<keyword evidence="7 9" id="KW-0472">Membrane</keyword>
<dbReference type="NCBIfam" id="TIGR00400">
    <property type="entry name" value="mgtE"/>
    <property type="match status" value="1"/>
</dbReference>
<evidence type="ECO:0000313" key="12">
    <source>
        <dbReference type="Proteomes" id="UP000249248"/>
    </source>
</evidence>
<dbReference type="Gene3D" id="1.10.357.20">
    <property type="entry name" value="SLC41 divalent cation transporters, integral membrane domain"/>
    <property type="match status" value="1"/>
</dbReference>
<dbReference type="CDD" id="cd04606">
    <property type="entry name" value="CBS_pair_Mg_transporter"/>
    <property type="match status" value="1"/>
</dbReference>
<proteinExistence type="inferred from homology"/>
<comment type="caution">
    <text evidence="11">The sequence shown here is derived from an EMBL/GenBank/DDBJ whole genome shotgun (WGS) entry which is preliminary data.</text>
</comment>
<dbReference type="Pfam" id="PF01769">
    <property type="entry name" value="MgtE"/>
    <property type="match status" value="1"/>
</dbReference>
<evidence type="ECO:0000256" key="2">
    <source>
        <dbReference type="ARBA" id="ARBA00009749"/>
    </source>
</evidence>
<dbReference type="PROSITE" id="PS51371">
    <property type="entry name" value="CBS"/>
    <property type="match status" value="2"/>
</dbReference>
<comment type="function">
    <text evidence="9">Acts as a magnesium transporter.</text>
</comment>
<evidence type="ECO:0000256" key="8">
    <source>
        <dbReference type="PROSITE-ProRule" id="PRU00703"/>
    </source>
</evidence>
<dbReference type="Pfam" id="PF00571">
    <property type="entry name" value="CBS"/>
    <property type="match status" value="2"/>
</dbReference>
<keyword evidence="9" id="KW-1003">Cell membrane</keyword>
<dbReference type="Gene3D" id="3.10.580.10">
    <property type="entry name" value="CBS-domain"/>
    <property type="match status" value="1"/>
</dbReference>
<dbReference type="SUPFAM" id="SSF161093">
    <property type="entry name" value="MgtE membrane domain-like"/>
    <property type="match status" value="1"/>
</dbReference>
<dbReference type="OrthoDB" id="9790355at2"/>
<dbReference type="InterPro" id="IPR006668">
    <property type="entry name" value="Mg_transptr_MgtE_intracell_dom"/>
</dbReference>
<dbReference type="Proteomes" id="UP000249248">
    <property type="component" value="Unassembled WGS sequence"/>
</dbReference>
<name>A0A2W1N9L2_9FLAO</name>
<dbReference type="InterPro" id="IPR000644">
    <property type="entry name" value="CBS_dom"/>
</dbReference>
<dbReference type="InterPro" id="IPR038076">
    <property type="entry name" value="MgtE_N_sf"/>
</dbReference>
<evidence type="ECO:0000256" key="9">
    <source>
        <dbReference type="RuleBase" id="RU362011"/>
    </source>
</evidence>
<dbReference type="SUPFAM" id="SSF54631">
    <property type="entry name" value="CBS-domain pair"/>
    <property type="match status" value="1"/>
</dbReference>
<feature type="transmembrane region" description="Helical" evidence="9">
    <location>
        <begin position="316"/>
        <end position="340"/>
    </location>
</feature>
<feature type="transmembrane region" description="Helical" evidence="9">
    <location>
        <begin position="426"/>
        <end position="449"/>
    </location>
</feature>
<evidence type="ECO:0000256" key="3">
    <source>
        <dbReference type="ARBA" id="ARBA00022448"/>
    </source>
</evidence>
<comment type="subunit">
    <text evidence="9">Homodimer.</text>
</comment>
<evidence type="ECO:0000313" key="11">
    <source>
        <dbReference type="EMBL" id="PZE15733.1"/>
    </source>
</evidence>
<dbReference type="SMART" id="SM00924">
    <property type="entry name" value="MgtE_N"/>
    <property type="match status" value="1"/>
</dbReference>
<evidence type="ECO:0000256" key="5">
    <source>
        <dbReference type="ARBA" id="ARBA00022842"/>
    </source>
</evidence>
<feature type="domain" description="CBS" evidence="10">
    <location>
        <begin position="140"/>
        <end position="202"/>
    </location>
</feature>
<dbReference type="Pfam" id="PF03448">
    <property type="entry name" value="MgtE_N"/>
    <property type="match status" value="1"/>
</dbReference>
<keyword evidence="12" id="KW-1185">Reference proteome</keyword>
<dbReference type="AlphaFoldDB" id="A0A2W1N9L2"/>
<comment type="similarity">
    <text evidence="2 9">Belongs to the SLC41A transporter family.</text>
</comment>
<feature type="transmembrane region" description="Helical" evidence="9">
    <location>
        <begin position="387"/>
        <end position="414"/>
    </location>
</feature>
<dbReference type="Gene3D" id="1.25.60.10">
    <property type="entry name" value="MgtE N-terminal domain-like"/>
    <property type="match status" value="1"/>
</dbReference>
<feature type="transmembrane region" description="Helical" evidence="9">
    <location>
        <begin position="287"/>
        <end position="304"/>
    </location>
</feature>
<keyword evidence="3 9" id="KW-0813">Transport</keyword>
<dbReference type="GO" id="GO:0015095">
    <property type="term" value="F:magnesium ion transmembrane transporter activity"/>
    <property type="evidence" value="ECO:0007669"/>
    <property type="project" value="UniProtKB-UniRule"/>
</dbReference>
<evidence type="ECO:0000256" key="4">
    <source>
        <dbReference type="ARBA" id="ARBA00022692"/>
    </source>
</evidence>
<keyword evidence="4 9" id="KW-0812">Transmembrane</keyword>
<dbReference type="InterPro" id="IPR006669">
    <property type="entry name" value="MgtE_transporter"/>
</dbReference>
<evidence type="ECO:0000256" key="1">
    <source>
        <dbReference type="ARBA" id="ARBA00004141"/>
    </source>
</evidence>
<accession>A0A2W1N9L2</accession>
<dbReference type="InterPro" id="IPR036739">
    <property type="entry name" value="SLC41_membr_dom_sf"/>
</dbReference>
<evidence type="ECO:0000256" key="6">
    <source>
        <dbReference type="ARBA" id="ARBA00022989"/>
    </source>
</evidence>
<dbReference type="GO" id="GO:0046872">
    <property type="term" value="F:metal ion binding"/>
    <property type="evidence" value="ECO:0007669"/>
    <property type="project" value="UniProtKB-KW"/>
</dbReference>